<reference evidence="2" key="1">
    <citation type="submission" date="2023-06" db="EMBL/GenBank/DDBJ databases">
        <title>Draft genome sequence of Nocardioides sp. SOB72.</title>
        <authorList>
            <person name="Zhang G."/>
        </authorList>
    </citation>
    <scope>NUCLEOTIDE SEQUENCE</scope>
    <source>
        <strain evidence="2">SOB72</strain>
    </source>
</reference>
<evidence type="ECO:0000256" key="1">
    <source>
        <dbReference type="SAM" id="MobiDB-lite"/>
    </source>
</evidence>
<keyword evidence="2" id="KW-0378">Hydrolase</keyword>
<comment type="caution">
    <text evidence="2">The sequence shown here is derived from an EMBL/GenBank/DDBJ whole genome shotgun (WGS) entry which is preliminary data.</text>
</comment>
<feature type="region of interest" description="Disordered" evidence="1">
    <location>
        <begin position="295"/>
        <end position="320"/>
    </location>
</feature>
<proteinExistence type="predicted"/>
<sequence length="320" mass="34225">MADKHVPGRHAEYDRQDESPFRLGNLSLARGEERDLGSHEGFRDWLMPVITARNGQKRVEGTAVCVGPGAYITAGHVVAHLGRALNGTPNAWIARTKGSNDPDDPASSRGQMLAVDNYRSLGSADLASIGTSLPAGGDGHFAAVRWSLRMPKRNELVAILGYPEGTAQWTWGGDTGSDPTDVVLEYPLRVGVGVVTAQQTSWALGGVRPSPGFETDAPMYSAMSGGAVLDQRGRLLGFAATSTEPDEYPDWNGFVTLAGVAFQLEVDLATPSGAKQKNVPVEALLDQFIPYDLDDTFQGKDPETGRPRYCLPDVDESPGC</sequence>
<name>A0ABT8EQZ1_9ACTN</name>
<protein>
    <submittedName>
        <fullName evidence="2">Serine protease</fullName>
    </submittedName>
</protein>
<dbReference type="RefSeq" id="WP_300959283.1">
    <property type="nucleotide sequence ID" value="NZ_JAUHJR010000001.1"/>
</dbReference>
<organism evidence="2 3">
    <name type="scientific">Nocardioides abyssi</name>
    <dbReference type="NCBI Taxonomy" id="3058370"/>
    <lineage>
        <taxon>Bacteria</taxon>
        <taxon>Bacillati</taxon>
        <taxon>Actinomycetota</taxon>
        <taxon>Actinomycetes</taxon>
        <taxon>Propionibacteriales</taxon>
        <taxon>Nocardioidaceae</taxon>
        <taxon>Nocardioides</taxon>
    </lineage>
</organism>
<accession>A0ABT8EQZ1</accession>
<dbReference type="Pfam" id="PF13365">
    <property type="entry name" value="Trypsin_2"/>
    <property type="match status" value="1"/>
</dbReference>
<evidence type="ECO:0000313" key="2">
    <source>
        <dbReference type="EMBL" id="MDN4160428.1"/>
    </source>
</evidence>
<dbReference type="EMBL" id="JAUHJR010000001">
    <property type="protein sequence ID" value="MDN4160428.1"/>
    <property type="molecule type" value="Genomic_DNA"/>
</dbReference>
<dbReference type="GO" id="GO:0008233">
    <property type="term" value="F:peptidase activity"/>
    <property type="evidence" value="ECO:0007669"/>
    <property type="project" value="UniProtKB-KW"/>
</dbReference>
<keyword evidence="2" id="KW-0645">Protease</keyword>
<dbReference type="GO" id="GO:0006508">
    <property type="term" value="P:proteolysis"/>
    <property type="evidence" value="ECO:0007669"/>
    <property type="project" value="UniProtKB-KW"/>
</dbReference>
<feature type="compositionally biased region" description="Basic and acidic residues" evidence="1">
    <location>
        <begin position="297"/>
        <end position="306"/>
    </location>
</feature>
<gene>
    <name evidence="2" type="ORF">QWY29_03610</name>
</gene>
<dbReference type="SUPFAM" id="SSF50494">
    <property type="entry name" value="Trypsin-like serine proteases"/>
    <property type="match status" value="1"/>
</dbReference>
<keyword evidence="3" id="KW-1185">Reference proteome</keyword>
<dbReference type="Gene3D" id="2.40.10.10">
    <property type="entry name" value="Trypsin-like serine proteases"/>
    <property type="match status" value="1"/>
</dbReference>
<dbReference type="InterPro" id="IPR043504">
    <property type="entry name" value="Peptidase_S1_PA_chymotrypsin"/>
</dbReference>
<dbReference type="InterPro" id="IPR009003">
    <property type="entry name" value="Peptidase_S1_PA"/>
</dbReference>
<dbReference type="Proteomes" id="UP001168537">
    <property type="component" value="Unassembled WGS sequence"/>
</dbReference>
<evidence type="ECO:0000313" key="3">
    <source>
        <dbReference type="Proteomes" id="UP001168537"/>
    </source>
</evidence>